<evidence type="ECO:0000313" key="2">
    <source>
        <dbReference type="Proteomes" id="UP000824890"/>
    </source>
</evidence>
<feature type="non-terminal residue" evidence="1">
    <location>
        <position position="1"/>
    </location>
</feature>
<comment type="caution">
    <text evidence="1">The sequence shown here is derived from an EMBL/GenBank/DDBJ whole genome shotgun (WGS) entry which is preliminary data.</text>
</comment>
<accession>A0ABQ8ANW7</accession>
<proteinExistence type="predicted"/>
<organism evidence="1 2">
    <name type="scientific">Brassica napus</name>
    <name type="common">Rape</name>
    <dbReference type="NCBI Taxonomy" id="3708"/>
    <lineage>
        <taxon>Eukaryota</taxon>
        <taxon>Viridiplantae</taxon>
        <taxon>Streptophyta</taxon>
        <taxon>Embryophyta</taxon>
        <taxon>Tracheophyta</taxon>
        <taxon>Spermatophyta</taxon>
        <taxon>Magnoliopsida</taxon>
        <taxon>eudicotyledons</taxon>
        <taxon>Gunneridae</taxon>
        <taxon>Pentapetalae</taxon>
        <taxon>rosids</taxon>
        <taxon>malvids</taxon>
        <taxon>Brassicales</taxon>
        <taxon>Brassicaceae</taxon>
        <taxon>Brassiceae</taxon>
        <taxon>Brassica</taxon>
    </lineage>
</organism>
<reference evidence="1 2" key="1">
    <citation type="submission" date="2021-05" db="EMBL/GenBank/DDBJ databases">
        <title>Genome Assembly of Synthetic Allotetraploid Brassica napus Reveals Homoeologous Exchanges between Subgenomes.</title>
        <authorList>
            <person name="Davis J.T."/>
        </authorList>
    </citation>
    <scope>NUCLEOTIDE SEQUENCE [LARGE SCALE GENOMIC DNA]</scope>
    <source>
        <strain evidence="2">cv. Da-Ae</strain>
        <tissue evidence="1">Seedling</tissue>
    </source>
</reference>
<gene>
    <name evidence="1" type="ORF">HID58_056683</name>
</gene>
<dbReference type="EMBL" id="JAGKQM010000013">
    <property type="protein sequence ID" value="KAH0894254.1"/>
    <property type="molecule type" value="Genomic_DNA"/>
</dbReference>
<dbReference type="Proteomes" id="UP000824890">
    <property type="component" value="Unassembled WGS sequence"/>
</dbReference>
<evidence type="ECO:0000313" key="1">
    <source>
        <dbReference type="EMBL" id="KAH0894254.1"/>
    </source>
</evidence>
<sequence length="121" mass="14181">FGYVVSDPIRILIWNTMRYLERGTNGSKPPCIDTTKELSRSRHGYYVFINFFNQVKVLEVSIAEQGERAVNKVILNHKEPVVPIFQEIGNQLIWIASFFCKDYVLYFFEMMINIDILLVKV</sequence>
<name>A0ABQ8ANW7_BRANA</name>
<keyword evidence="2" id="KW-1185">Reference proteome</keyword>
<protein>
    <submittedName>
        <fullName evidence="1">Uncharacterized protein</fullName>
    </submittedName>
</protein>